<keyword evidence="4" id="KW-1185">Reference proteome</keyword>
<dbReference type="EMBL" id="QCYY01003434">
    <property type="protein sequence ID" value="ROT63486.1"/>
    <property type="molecule type" value="Genomic_DNA"/>
</dbReference>
<accession>A0A3R7LZW5</accession>
<keyword evidence="2" id="KW-0472">Membrane</keyword>
<feature type="compositionally biased region" description="Polar residues" evidence="1">
    <location>
        <begin position="479"/>
        <end position="493"/>
    </location>
</feature>
<keyword evidence="2" id="KW-0812">Transmembrane</keyword>
<gene>
    <name evidence="3" type="ORF">C7M84_018625</name>
</gene>
<reference evidence="3 4" key="2">
    <citation type="submission" date="2019-01" db="EMBL/GenBank/DDBJ databases">
        <title>The decoding of complex shrimp genome reveals the adaptation for benthos swimmer, frequently molting mechanism and breeding impact on genome.</title>
        <authorList>
            <person name="Sun Y."/>
            <person name="Gao Y."/>
            <person name="Yu Y."/>
        </authorList>
    </citation>
    <scope>NUCLEOTIDE SEQUENCE [LARGE SCALE GENOMIC DNA]</scope>
    <source>
        <tissue evidence="3">Muscle</tissue>
    </source>
</reference>
<feature type="compositionally biased region" description="Low complexity" evidence="1">
    <location>
        <begin position="430"/>
        <end position="447"/>
    </location>
</feature>
<feature type="compositionally biased region" description="Basic residues" evidence="1">
    <location>
        <begin position="382"/>
        <end position="396"/>
    </location>
</feature>
<evidence type="ECO:0000313" key="4">
    <source>
        <dbReference type="Proteomes" id="UP000283509"/>
    </source>
</evidence>
<comment type="caution">
    <text evidence="3">The sequence shown here is derived from an EMBL/GenBank/DDBJ whole genome shotgun (WGS) entry which is preliminary data.</text>
</comment>
<dbReference type="AlphaFoldDB" id="A0A3R7LZW5"/>
<feature type="transmembrane region" description="Helical" evidence="2">
    <location>
        <begin position="64"/>
        <end position="87"/>
    </location>
</feature>
<sequence>MPQVRLPSNGIFSPFLSVLSPARFPSAPVYLHGNLLNLLSQHRRRPSCCASEQRHHRSLLFASFSLYCSRLPCFTIAIAVVLSYVVLSLRPCFSLLGGWHEANTWSISTPACSLPPPSPPQPAPPPPSPDIKRLMRDSRTCQLTCNTYNPLTLPTGGMIFLFKIPPDLCHVLYIPPFVDFAMLVVALVLFSPCVRFVCSFGPKLCIIFTVCSLCSETVSPPLPSSGNGNRADDSKINLTLTQPLFPARFYPKPAGRILDTKFPFRDSGLPADSPYLRSLANNTSLTPPSPSFSPSPSPLLLLLLLSSSSGSSSSPPPPPTFSHQLPKTYTQEPAAESSPSHGSYDTTPKKSYDSTTSTTERSYNSTPEISYDSTTSTAKGSHGTRRPPRKKKPRQRKTTDDQNDGEKPRPSDLHDLRKPWTTPTTEESYDPTTSATDRSPDSTTSTTQGCHDPPTSTTSRSQCEEGGRGPTLPAHPLTPVNTPTFLTDPAPTSLQNRMNNLALYIATAN</sequence>
<feature type="region of interest" description="Disordered" evidence="1">
    <location>
        <begin position="308"/>
        <end position="493"/>
    </location>
</feature>
<evidence type="ECO:0000313" key="3">
    <source>
        <dbReference type="EMBL" id="ROT63486.1"/>
    </source>
</evidence>
<feature type="compositionally biased region" description="Polar residues" evidence="1">
    <location>
        <begin position="353"/>
        <end position="379"/>
    </location>
</feature>
<evidence type="ECO:0000256" key="2">
    <source>
        <dbReference type="SAM" id="Phobius"/>
    </source>
</evidence>
<evidence type="ECO:0000256" key="1">
    <source>
        <dbReference type="SAM" id="MobiDB-lite"/>
    </source>
</evidence>
<protein>
    <submittedName>
        <fullName evidence="3">Uncharacterized protein</fullName>
    </submittedName>
</protein>
<proteinExistence type="predicted"/>
<feature type="compositionally biased region" description="Polar residues" evidence="1">
    <location>
        <begin position="323"/>
        <end position="346"/>
    </location>
</feature>
<organism evidence="3 4">
    <name type="scientific">Penaeus vannamei</name>
    <name type="common">Whiteleg shrimp</name>
    <name type="synonym">Litopenaeus vannamei</name>
    <dbReference type="NCBI Taxonomy" id="6689"/>
    <lineage>
        <taxon>Eukaryota</taxon>
        <taxon>Metazoa</taxon>
        <taxon>Ecdysozoa</taxon>
        <taxon>Arthropoda</taxon>
        <taxon>Crustacea</taxon>
        <taxon>Multicrustacea</taxon>
        <taxon>Malacostraca</taxon>
        <taxon>Eumalacostraca</taxon>
        <taxon>Eucarida</taxon>
        <taxon>Decapoda</taxon>
        <taxon>Dendrobranchiata</taxon>
        <taxon>Penaeoidea</taxon>
        <taxon>Penaeidae</taxon>
        <taxon>Penaeus</taxon>
    </lineage>
</organism>
<keyword evidence="2" id="KW-1133">Transmembrane helix</keyword>
<feature type="compositionally biased region" description="Basic and acidic residues" evidence="1">
    <location>
        <begin position="397"/>
        <end position="418"/>
    </location>
</feature>
<name>A0A3R7LZW5_PENVA</name>
<reference evidence="3 4" key="1">
    <citation type="submission" date="2018-04" db="EMBL/GenBank/DDBJ databases">
        <authorList>
            <person name="Zhang X."/>
            <person name="Yuan J."/>
            <person name="Li F."/>
            <person name="Xiang J."/>
        </authorList>
    </citation>
    <scope>NUCLEOTIDE SEQUENCE [LARGE SCALE GENOMIC DNA]</scope>
    <source>
        <tissue evidence="3">Muscle</tissue>
    </source>
</reference>
<dbReference type="Proteomes" id="UP000283509">
    <property type="component" value="Unassembled WGS sequence"/>
</dbReference>